<evidence type="ECO:0000313" key="2">
    <source>
        <dbReference type="Proteomes" id="UP000663838"/>
    </source>
</evidence>
<comment type="caution">
    <text evidence="1">The sequence shown here is derived from an EMBL/GenBank/DDBJ whole genome shotgun (WGS) entry which is preliminary data.</text>
</comment>
<protein>
    <submittedName>
        <fullName evidence="1">Uncharacterized protein</fullName>
    </submittedName>
</protein>
<accession>A0A821YTT7</accession>
<dbReference type="Proteomes" id="UP000663838">
    <property type="component" value="Unassembled WGS sequence"/>
</dbReference>
<evidence type="ECO:0000313" key="1">
    <source>
        <dbReference type="EMBL" id="CAF4965104.1"/>
    </source>
</evidence>
<name>A0A821YTT7_9BILA</name>
<sequence>MAGMSELPDANWNEKETAYGFVTRLEKIAAGIVAADVIQPVNNFLIDESFLRRIVNAKLHNAMTDKGRIKMEKN</sequence>
<dbReference type="EMBL" id="CAJOBS010018823">
    <property type="protein sequence ID" value="CAF4965104.1"/>
    <property type="molecule type" value="Genomic_DNA"/>
</dbReference>
<feature type="non-terminal residue" evidence="1">
    <location>
        <position position="74"/>
    </location>
</feature>
<gene>
    <name evidence="1" type="ORF">TOA249_LOCUS34372</name>
</gene>
<reference evidence="1" key="1">
    <citation type="submission" date="2021-02" db="EMBL/GenBank/DDBJ databases">
        <authorList>
            <person name="Nowell W R."/>
        </authorList>
    </citation>
    <scope>NUCLEOTIDE SEQUENCE</scope>
</reference>
<dbReference type="AlphaFoldDB" id="A0A821YTT7"/>
<organism evidence="1 2">
    <name type="scientific">Rotaria socialis</name>
    <dbReference type="NCBI Taxonomy" id="392032"/>
    <lineage>
        <taxon>Eukaryota</taxon>
        <taxon>Metazoa</taxon>
        <taxon>Spiralia</taxon>
        <taxon>Gnathifera</taxon>
        <taxon>Rotifera</taxon>
        <taxon>Eurotatoria</taxon>
        <taxon>Bdelloidea</taxon>
        <taxon>Philodinida</taxon>
        <taxon>Philodinidae</taxon>
        <taxon>Rotaria</taxon>
    </lineage>
</organism>
<proteinExistence type="predicted"/>